<dbReference type="Gene3D" id="3.30.40.10">
    <property type="entry name" value="Zinc/RING finger domain, C3HC4 (zinc finger)"/>
    <property type="match status" value="1"/>
</dbReference>
<evidence type="ECO:0000313" key="4">
    <source>
        <dbReference type="Proteomes" id="UP001255856"/>
    </source>
</evidence>
<dbReference type="SUPFAM" id="SSF54495">
    <property type="entry name" value="UBC-like"/>
    <property type="match status" value="1"/>
</dbReference>
<dbReference type="InterPro" id="IPR016135">
    <property type="entry name" value="UBQ-conjugating_enzyme/RWD"/>
</dbReference>
<proteinExistence type="predicted"/>
<dbReference type="PANTHER" id="PTHR13198">
    <property type="entry name" value="RING FINGER PROTEIN 25"/>
    <property type="match status" value="1"/>
</dbReference>
<dbReference type="PANTHER" id="PTHR13198:SF4">
    <property type="entry name" value="E3 UBIQUITIN-PROTEIN LIGASE RNF25"/>
    <property type="match status" value="1"/>
</dbReference>
<sequence>MDQVDEEVEALTFTYDGVSWDADTRTLSLPLLPSAEQHDGRVYLRCDLQFDLSGYPRRSPSARLTNAKGLSDGQRAELLALITSMAQEAAGDHGLLLLLVSSAHEFVESANHPSGNCSLCLEPMEACKAKIEDVILLPCFHTGCFEAYTVWEQAQRREQAQIIRGKHGAGAAPHLARAGLRATALPSGGTFFEMPCPVCRASVSSEDLPPALLRSALAGTRSTAPTSTKVSQLIGACLDAATLARVRMLQRAQRGALEVQRAAGGLVGTKVAVSLEELEARRAAQIAAAAAARESEAQVSATQPVPASGSAAKKKPSRRPRRRPGGGAAGQAAGC</sequence>
<name>A0AAD9IJB4_PROWI</name>
<dbReference type="Pfam" id="PF05773">
    <property type="entry name" value="RWD"/>
    <property type="match status" value="1"/>
</dbReference>
<dbReference type="Proteomes" id="UP001255856">
    <property type="component" value="Unassembled WGS sequence"/>
</dbReference>
<evidence type="ECO:0000313" key="3">
    <source>
        <dbReference type="EMBL" id="KAK2079594.1"/>
    </source>
</evidence>
<organism evidence="3 4">
    <name type="scientific">Prototheca wickerhamii</name>
    <dbReference type="NCBI Taxonomy" id="3111"/>
    <lineage>
        <taxon>Eukaryota</taxon>
        <taxon>Viridiplantae</taxon>
        <taxon>Chlorophyta</taxon>
        <taxon>core chlorophytes</taxon>
        <taxon>Trebouxiophyceae</taxon>
        <taxon>Chlorellales</taxon>
        <taxon>Chlorellaceae</taxon>
        <taxon>Prototheca</taxon>
    </lineage>
</organism>
<evidence type="ECO:0000256" key="1">
    <source>
        <dbReference type="SAM" id="MobiDB-lite"/>
    </source>
</evidence>
<feature type="compositionally biased region" description="Basic residues" evidence="1">
    <location>
        <begin position="312"/>
        <end position="324"/>
    </location>
</feature>
<comment type="caution">
    <text evidence="3">The sequence shown here is derived from an EMBL/GenBank/DDBJ whole genome shotgun (WGS) entry which is preliminary data.</text>
</comment>
<reference evidence="3" key="1">
    <citation type="submission" date="2021-01" db="EMBL/GenBank/DDBJ databases">
        <authorList>
            <person name="Eckstrom K.M.E."/>
        </authorList>
    </citation>
    <scope>NUCLEOTIDE SEQUENCE</scope>
    <source>
        <strain evidence="3">UVCC 0001</strain>
    </source>
</reference>
<dbReference type="GO" id="GO:0061630">
    <property type="term" value="F:ubiquitin protein ligase activity"/>
    <property type="evidence" value="ECO:0007669"/>
    <property type="project" value="InterPro"/>
</dbReference>
<gene>
    <name evidence="3" type="ORF">QBZ16_001989</name>
</gene>
<feature type="region of interest" description="Disordered" evidence="1">
    <location>
        <begin position="293"/>
        <end position="335"/>
    </location>
</feature>
<protein>
    <recommendedName>
        <fullName evidence="2">RWD domain-containing protein</fullName>
    </recommendedName>
</protein>
<dbReference type="EMBL" id="JASFZW010000002">
    <property type="protein sequence ID" value="KAK2079594.1"/>
    <property type="molecule type" value="Genomic_DNA"/>
</dbReference>
<dbReference type="InterPro" id="IPR039133">
    <property type="entry name" value="RNF25"/>
</dbReference>
<dbReference type="GO" id="GO:0016567">
    <property type="term" value="P:protein ubiquitination"/>
    <property type="evidence" value="ECO:0007669"/>
    <property type="project" value="TreeGrafter"/>
</dbReference>
<dbReference type="AlphaFoldDB" id="A0AAD9IJB4"/>
<accession>A0AAD9IJB4</accession>
<dbReference type="InterPro" id="IPR006575">
    <property type="entry name" value="RWD_dom"/>
</dbReference>
<feature type="domain" description="RWD" evidence="2">
    <location>
        <begin position="6"/>
        <end position="110"/>
    </location>
</feature>
<keyword evidence="4" id="KW-1185">Reference proteome</keyword>
<dbReference type="SUPFAM" id="SSF57850">
    <property type="entry name" value="RING/U-box"/>
    <property type="match status" value="1"/>
</dbReference>
<dbReference type="GO" id="GO:0005634">
    <property type="term" value="C:nucleus"/>
    <property type="evidence" value="ECO:0007669"/>
    <property type="project" value="TreeGrafter"/>
</dbReference>
<evidence type="ECO:0000259" key="2">
    <source>
        <dbReference type="PROSITE" id="PS50908"/>
    </source>
</evidence>
<dbReference type="InterPro" id="IPR013083">
    <property type="entry name" value="Znf_RING/FYVE/PHD"/>
</dbReference>
<dbReference type="Gene3D" id="3.10.110.10">
    <property type="entry name" value="Ubiquitin Conjugating Enzyme"/>
    <property type="match status" value="1"/>
</dbReference>
<dbReference type="PROSITE" id="PS50908">
    <property type="entry name" value="RWD"/>
    <property type="match status" value="1"/>
</dbReference>